<evidence type="ECO:0000256" key="1">
    <source>
        <dbReference type="ARBA" id="ARBA00006484"/>
    </source>
</evidence>
<accession>A0A165SXF4</accession>
<evidence type="ECO:0000313" key="3">
    <source>
        <dbReference type="EMBL" id="KZT25819.1"/>
    </source>
</evidence>
<dbReference type="OrthoDB" id="498125at2759"/>
<reference evidence="3 4" key="1">
    <citation type="journal article" date="2016" name="Mol. Biol. Evol.">
        <title>Comparative Genomics of Early-Diverging Mushroom-Forming Fungi Provides Insights into the Origins of Lignocellulose Decay Capabilities.</title>
        <authorList>
            <person name="Nagy L.G."/>
            <person name="Riley R."/>
            <person name="Tritt A."/>
            <person name="Adam C."/>
            <person name="Daum C."/>
            <person name="Floudas D."/>
            <person name="Sun H."/>
            <person name="Yadav J.S."/>
            <person name="Pangilinan J."/>
            <person name="Larsson K.H."/>
            <person name="Matsuura K."/>
            <person name="Barry K."/>
            <person name="Labutti K."/>
            <person name="Kuo R."/>
            <person name="Ohm R.A."/>
            <person name="Bhattacharya S.S."/>
            <person name="Shirouzu T."/>
            <person name="Yoshinaga Y."/>
            <person name="Martin F.M."/>
            <person name="Grigoriev I.V."/>
            <person name="Hibbett D.S."/>
        </authorList>
    </citation>
    <scope>NUCLEOTIDE SEQUENCE [LARGE SCALE GENOMIC DNA]</scope>
    <source>
        <strain evidence="3 4">HHB14362 ss-1</strain>
    </source>
</reference>
<dbReference type="InterPro" id="IPR002347">
    <property type="entry name" value="SDR_fam"/>
</dbReference>
<protein>
    <submittedName>
        <fullName evidence="3">Acetoin reductase family protein</fullName>
    </submittedName>
</protein>
<dbReference type="AlphaFoldDB" id="A0A165SXF4"/>
<dbReference type="FunCoup" id="A0A165SXF4">
    <property type="interactions" value="23"/>
</dbReference>
<dbReference type="PANTHER" id="PTHR42760:SF121">
    <property type="entry name" value="3-OXOACYL-(ACYL-CARRIER-PROTEIN) REDUCTASE"/>
    <property type="match status" value="1"/>
</dbReference>
<dbReference type="GO" id="GO:0006633">
    <property type="term" value="P:fatty acid biosynthetic process"/>
    <property type="evidence" value="ECO:0007669"/>
    <property type="project" value="TreeGrafter"/>
</dbReference>
<sequence length="264" mass="27548">MAAPNRRKVAIITGAAQGIGRGIAKRLADDGFTLALNDVASSRDALVSLREEVTADSGVEVILVEGDVSREEDVKTLVDAAVREFGGLDAMIANAGVAVNKPILETSADEWDRLMNINARGTFFCYKHAAAQMVKQGKGGRIVGACSIAGKTGMRDTAAYCASKFAIRGLTQSAALEWGKYGITVNAYAPGPIDTAFLASFDAYHTSRSGAPKGSWVEAQKSTTATGTLGTPHDVAGLVSYLVSDAARFVNGQNIIIDGGGVFD</sequence>
<gene>
    <name evidence="3" type="ORF">NEOLEDRAFT_1132790</name>
</gene>
<dbReference type="STRING" id="1314782.A0A165SXF4"/>
<evidence type="ECO:0000256" key="2">
    <source>
        <dbReference type="ARBA" id="ARBA00022857"/>
    </source>
</evidence>
<evidence type="ECO:0000313" key="4">
    <source>
        <dbReference type="Proteomes" id="UP000076761"/>
    </source>
</evidence>
<keyword evidence="4" id="KW-1185">Reference proteome</keyword>
<name>A0A165SXF4_9AGAM</name>
<keyword evidence="2" id="KW-0521">NADP</keyword>
<dbReference type="Gene3D" id="3.40.50.720">
    <property type="entry name" value="NAD(P)-binding Rossmann-like Domain"/>
    <property type="match status" value="1"/>
</dbReference>
<dbReference type="Proteomes" id="UP000076761">
    <property type="component" value="Unassembled WGS sequence"/>
</dbReference>
<dbReference type="PANTHER" id="PTHR42760">
    <property type="entry name" value="SHORT-CHAIN DEHYDROGENASES/REDUCTASES FAMILY MEMBER"/>
    <property type="match status" value="1"/>
</dbReference>
<dbReference type="InterPro" id="IPR036291">
    <property type="entry name" value="NAD(P)-bd_dom_sf"/>
</dbReference>
<dbReference type="GO" id="GO:0048038">
    <property type="term" value="F:quinone binding"/>
    <property type="evidence" value="ECO:0007669"/>
    <property type="project" value="TreeGrafter"/>
</dbReference>
<dbReference type="InParanoid" id="A0A165SXF4"/>
<dbReference type="PROSITE" id="PS00061">
    <property type="entry name" value="ADH_SHORT"/>
    <property type="match status" value="1"/>
</dbReference>
<dbReference type="PRINTS" id="PR00081">
    <property type="entry name" value="GDHRDH"/>
</dbReference>
<dbReference type="SUPFAM" id="SSF51735">
    <property type="entry name" value="NAD(P)-binding Rossmann-fold domains"/>
    <property type="match status" value="1"/>
</dbReference>
<dbReference type="FunFam" id="3.40.50.720:FF:000084">
    <property type="entry name" value="Short-chain dehydrogenase reductase"/>
    <property type="match status" value="1"/>
</dbReference>
<dbReference type="GO" id="GO:0016616">
    <property type="term" value="F:oxidoreductase activity, acting on the CH-OH group of donors, NAD or NADP as acceptor"/>
    <property type="evidence" value="ECO:0007669"/>
    <property type="project" value="TreeGrafter"/>
</dbReference>
<organism evidence="3 4">
    <name type="scientific">Neolentinus lepideus HHB14362 ss-1</name>
    <dbReference type="NCBI Taxonomy" id="1314782"/>
    <lineage>
        <taxon>Eukaryota</taxon>
        <taxon>Fungi</taxon>
        <taxon>Dikarya</taxon>
        <taxon>Basidiomycota</taxon>
        <taxon>Agaricomycotina</taxon>
        <taxon>Agaricomycetes</taxon>
        <taxon>Gloeophyllales</taxon>
        <taxon>Gloeophyllaceae</taxon>
        <taxon>Neolentinus</taxon>
    </lineage>
</organism>
<comment type="similarity">
    <text evidence="1">Belongs to the short-chain dehydrogenases/reductases (SDR) family.</text>
</comment>
<dbReference type="InterPro" id="IPR020904">
    <property type="entry name" value="Sc_DH/Rdtase_CS"/>
</dbReference>
<dbReference type="PRINTS" id="PR00080">
    <property type="entry name" value="SDRFAMILY"/>
</dbReference>
<dbReference type="EMBL" id="KV425569">
    <property type="protein sequence ID" value="KZT25819.1"/>
    <property type="molecule type" value="Genomic_DNA"/>
</dbReference>
<dbReference type="Pfam" id="PF13561">
    <property type="entry name" value="adh_short_C2"/>
    <property type="match status" value="1"/>
</dbReference>
<proteinExistence type="inferred from homology"/>